<feature type="compositionally biased region" description="Basic residues" evidence="1">
    <location>
        <begin position="24"/>
        <end position="41"/>
    </location>
</feature>
<reference evidence="2" key="2">
    <citation type="submission" date="2018-03" db="EMBL/GenBank/DDBJ databases">
        <title>The Triticum urartu genome reveals the dynamic nature of wheat genome evolution.</title>
        <authorList>
            <person name="Ling H."/>
            <person name="Ma B."/>
            <person name="Shi X."/>
            <person name="Liu H."/>
            <person name="Dong L."/>
            <person name="Sun H."/>
            <person name="Cao Y."/>
            <person name="Gao Q."/>
            <person name="Zheng S."/>
            <person name="Li Y."/>
            <person name="Yu Y."/>
            <person name="Du H."/>
            <person name="Qi M."/>
            <person name="Li Y."/>
            <person name="Yu H."/>
            <person name="Cui Y."/>
            <person name="Wang N."/>
            <person name="Chen C."/>
            <person name="Wu H."/>
            <person name="Zhao Y."/>
            <person name="Zhang J."/>
            <person name="Li Y."/>
            <person name="Zhou W."/>
            <person name="Zhang B."/>
            <person name="Hu W."/>
            <person name="Eijk M."/>
            <person name="Tang J."/>
            <person name="Witsenboer H."/>
            <person name="Zhao S."/>
            <person name="Li Z."/>
            <person name="Zhang A."/>
            <person name="Wang D."/>
            <person name="Liang C."/>
        </authorList>
    </citation>
    <scope>NUCLEOTIDE SEQUENCE [LARGE SCALE GENOMIC DNA]</scope>
    <source>
        <strain evidence="2">cv. G1812</strain>
    </source>
</reference>
<dbReference type="Proteomes" id="UP000015106">
    <property type="component" value="Chromosome 3"/>
</dbReference>
<dbReference type="EnsemblPlants" id="TuG1812G0500002501.01.T02">
    <property type="protein sequence ID" value="TuG1812G0500002501.01.T02.cds251583"/>
    <property type="gene ID" value="TuG1812G0500002501.01"/>
</dbReference>
<feature type="region of interest" description="Disordered" evidence="1">
    <location>
        <begin position="1"/>
        <end position="101"/>
    </location>
</feature>
<sequence>MPRRLDPVDVAGAADHADGGQGGVHRRRRLASRQDRHHHNPHGPGRLLRRLPQLLRPGSDPAARLRRRRRRRRVRRYGPTTLLNSDPLHAPRTRAFPRSLF</sequence>
<accession>A0A8R7UFX4</accession>
<organism evidence="2 3">
    <name type="scientific">Triticum urartu</name>
    <name type="common">Red wild einkorn</name>
    <name type="synonym">Crithodium urartu</name>
    <dbReference type="NCBI Taxonomy" id="4572"/>
    <lineage>
        <taxon>Eukaryota</taxon>
        <taxon>Viridiplantae</taxon>
        <taxon>Streptophyta</taxon>
        <taxon>Embryophyta</taxon>
        <taxon>Tracheophyta</taxon>
        <taxon>Spermatophyta</taxon>
        <taxon>Magnoliopsida</taxon>
        <taxon>Liliopsida</taxon>
        <taxon>Poales</taxon>
        <taxon>Poaceae</taxon>
        <taxon>BOP clade</taxon>
        <taxon>Pooideae</taxon>
        <taxon>Triticodae</taxon>
        <taxon>Triticeae</taxon>
        <taxon>Triticinae</taxon>
        <taxon>Triticum</taxon>
    </lineage>
</organism>
<name>A0A8R7UFX4_TRIUA</name>
<evidence type="ECO:0000256" key="1">
    <source>
        <dbReference type="SAM" id="MobiDB-lite"/>
    </source>
</evidence>
<evidence type="ECO:0000313" key="3">
    <source>
        <dbReference type="Proteomes" id="UP000015106"/>
    </source>
</evidence>
<evidence type="ECO:0000313" key="2">
    <source>
        <dbReference type="EnsemblPlants" id="TuG1812G0500002501.01.T02.cds251583"/>
    </source>
</evidence>
<reference evidence="2" key="3">
    <citation type="submission" date="2022-06" db="UniProtKB">
        <authorList>
            <consortium name="EnsemblPlants"/>
        </authorList>
    </citation>
    <scope>IDENTIFICATION</scope>
</reference>
<dbReference type="Gramene" id="TuG1812G0500002501.01.T02">
    <property type="protein sequence ID" value="TuG1812G0500002501.01.T02.cds251583"/>
    <property type="gene ID" value="TuG1812G0500002501.01"/>
</dbReference>
<protein>
    <submittedName>
        <fullName evidence="2">Uncharacterized protein</fullName>
    </submittedName>
</protein>
<keyword evidence="3" id="KW-1185">Reference proteome</keyword>
<reference evidence="3" key="1">
    <citation type="journal article" date="2013" name="Nature">
        <title>Draft genome of the wheat A-genome progenitor Triticum urartu.</title>
        <authorList>
            <person name="Ling H.Q."/>
            <person name="Zhao S."/>
            <person name="Liu D."/>
            <person name="Wang J."/>
            <person name="Sun H."/>
            <person name="Zhang C."/>
            <person name="Fan H."/>
            <person name="Li D."/>
            <person name="Dong L."/>
            <person name="Tao Y."/>
            <person name="Gao C."/>
            <person name="Wu H."/>
            <person name="Li Y."/>
            <person name="Cui Y."/>
            <person name="Guo X."/>
            <person name="Zheng S."/>
            <person name="Wang B."/>
            <person name="Yu K."/>
            <person name="Liang Q."/>
            <person name="Yang W."/>
            <person name="Lou X."/>
            <person name="Chen J."/>
            <person name="Feng M."/>
            <person name="Jian J."/>
            <person name="Zhang X."/>
            <person name="Luo G."/>
            <person name="Jiang Y."/>
            <person name="Liu J."/>
            <person name="Wang Z."/>
            <person name="Sha Y."/>
            <person name="Zhang B."/>
            <person name="Wu H."/>
            <person name="Tang D."/>
            <person name="Shen Q."/>
            <person name="Xue P."/>
            <person name="Zou S."/>
            <person name="Wang X."/>
            <person name="Liu X."/>
            <person name="Wang F."/>
            <person name="Yang Y."/>
            <person name="An X."/>
            <person name="Dong Z."/>
            <person name="Zhang K."/>
            <person name="Zhang X."/>
            <person name="Luo M.C."/>
            <person name="Dvorak J."/>
            <person name="Tong Y."/>
            <person name="Wang J."/>
            <person name="Yang H."/>
            <person name="Li Z."/>
            <person name="Wang D."/>
            <person name="Zhang A."/>
            <person name="Wang J."/>
        </authorList>
    </citation>
    <scope>NUCLEOTIDE SEQUENCE</scope>
    <source>
        <strain evidence="3">cv. G1812</strain>
    </source>
</reference>
<feature type="compositionally biased region" description="Low complexity" evidence="1">
    <location>
        <begin position="43"/>
        <end position="58"/>
    </location>
</feature>
<proteinExistence type="predicted"/>
<dbReference type="AlphaFoldDB" id="A0A8R7UFX4"/>
<gene>
    <name evidence="2" type="primary">LOC125543471</name>
</gene>
<feature type="compositionally biased region" description="Basic residues" evidence="1">
    <location>
        <begin position="64"/>
        <end position="76"/>
    </location>
</feature>